<dbReference type="PANTHER" id="PTHR21054:SF2">
    <property type="entry name" value="MIP04191P"/>
    <property type="match status" value="1"/>
</dbReference>
<evidence type="ECO:0000256" key="1">
    <source>
        <dbReference type="SAM" id="MobiDB-lite"/>
    </source>
</evidence>
<evidence type="ECO:0000313" key="3">
    <source>
        <dbReference type="EMBL" id="OJD37952.1"/>
    </source>
</evidence>
<dbReference type="Proteomes" id="UP000183809">
    <property type="component" value="Unassembled WGS sequence"/>
</dbReference>
<dbReference type="PROSITE" id="PS51752">
    <property type="entry name" value="JACALIN_LECTIN"/>
    <property type="match status" value="1"/>
</dbReference>
<dbReference type="GeneID" id="31017036"/>
<dbReference type="EMBL" id="MNUE01000005">
    <property type="protein sequence ID" value="OJD37952.1"/>
    <property type="molecule type" value="Genomic_DNA"/>
</dbReference>
<feature type="compositionally biased region" description="Polar residues" evidence="1">
    <location>
        <begin position="61"/>
        <end position="70"/>
    </location>
</feature>
<feature type="domain" description="Jacalin-type lectin" evidence="2">
    <location>
        <begin position="631"/>
        <end position="782"/>
    </location>
</feature>
<dbReference type="Pfam" id="PF01419">
    <property type="entry name" value="Jacalin"/>
    <property type="match status" value="1"/>
</dbReference>
<reference evidence="3 4" key="1">
    <citation type="submission" date="2016-10" db="EMBL/GenBank/DDBJ databases">
        <title>Proteomics and genomics reveal pathogen-plant mechanisms compatible with a hemibiotrophic lifestyle of Diplodia corticola.</title>
        <authorList>
            <person name="Fernandes I."/>
            <person name="De Jonge R."/>
            <person name="Van De Peer Y."/>
            <person name="Devreese B."/>
            <person name="Alves A."/>
            <person name="Esteves A.C."/>
        </authorList>
    </citation>
    <scope>NUCLEOTIDE SEQUENCE [LARGE SCALE GENOMIC DNA]</scope>
    <source>
        <strain evidence="3 4">CBS 112549</strain>
    </source>
</reference>
<dbReference type="AlphaFoldDB" id="A0A1J9RBK9"/>
<comment type="caution">
    <text evidence="3">The sequence shown here is derived from an EMBL/GenBank/DDBJ whole genome shotgun (WGS) entry which is preliminary data.</text>
</comment>
<proteinExistence type="predicted"/>
<feature type="compositionally biased region" description="Pro residues" evidence="1">
    <location>
        <begin position="76"/>
        <end position="85"/>
    </location>
</feature>
<feature type="region of interest" description="Disordered" evidence="1">
    <location>
        <begin position="99"/>
        <end position="118"/>
    </location>
</feature>
<organism evidence="3 4">
    <name type="scientific">Diplodia corticola</name>
    <dbReference type="NCBI Taxonomy" id="236234"/>
    <lineage>
        <taxon>Eukaryota</taxon>
        <taxon>Fungi</taxon>
        <taxon>Dikarya</taxon>
        <taxon>Ascomycota</taxon>
        <taxon>Pezizomycotina</taxon>
        <taxon>Dothideomycetes</taxon>
        <taxon>Dothideomycetes incertae sedis</taxon>
        <taxon>Botryosphaeriales</taxon>
        <taxon>Botryosphaeriaceae</taxon>
        <taxon>Diplodia</taxon>
    </lineage>
</organism>
<feature type="compositionally biased region" description="Polar residues" evidence="1">
    <location>
        <begin position="18"/>
        <end position="30"/>
    </location>
</feature>
<evidence type="ECO:0000259" key="2">
    <source>
        <dbReference type="PROSITE" id="PS51752"/>
    </source>
</evidence>
<dbReference type="PANTHER" id="PTHR21054">
    <property type="entry name" value="ZINC METALLOPROTEINASE-RELATED"/>
    <property type="match status" value="1"/>
</dbReference>
<feature type="region of interest" description="Disordered" evidence="1">
    <location>
        <begin position="1"/>
        <end position="94"/>
    </location>
</feature>
<name>A0A1J9RBK9_9PEZI</name>
<accession>A0A1J9RBK9</accession>
<keyword evidence="4" id="KW-1185">Reference proteome</keyword>
<sequence length="782" mass="86070">MPSFLKDFRRRSIRSFRTDTSSSEPANTGSNGSGTSIPTSKSSSTLSSVYQQTTPPPSLPGESSFTNSKAVNGGPTPIPPVPHLPSRPNTTATKRMSSVGLNGLATPPPKNPPTSPYAPRVLSIDNRAMVYQKVLLISGVIGESDTKTLDGSITVNHDKDNFPQTTWPVSDSHFKALVVLQPGANTLRLDFSSPKLSSSGTSIPAHSSWIDITYLPLNSSPPLHLAIILGKDSPGTYDAVPDRVQNEGNGLETAIRKFRMSAYLWQAFTGEQMFRNGFGRRCWRYEEEWQPGTLTYNDQLTGQYRNEAKIHIIRSDKTVAELRDLNIAQQYEKATDKGKLFGIAMDAVKGYFRPKAGQKQYVSCMFLDTHWDSQEKVVRGHAALGGGDGEVGLAIFGSHALQTYPASIEEVVPTFTDCTKTDTNFVANDCNESGSVWEAANIGIGAHLHETGHLFGCPHQESGVMLRDYVRLNRTFTTREPFSTRTQSPGQSLCTREDECGWHRLDTLRFRFHPCFRLPQDSPLPPDDSVQVWTVDNSNILITAESGIAWIELYPEGDDVCHTWIEYLQNDGNMGGPRLLTVTEADLRAKLPSNKRKKPLKMEVFSYGGSKHVVDDVSKLSAKSNRTKLPDGRKGFIGSKLGFSQLEGSQPQEVLLSSSYITKKRIVLMSIKVYHGFAIDGIEFFYDDDTSQLFGKRGGKPGGDEFKLDTVKGEILMGFYLRAGLWIDGLQILTNRNRKSEIYGNATGGSGHTLIPPRGYGIAGISGSCGQWMDGFSLIIAR</sequence>
<feature type="compositionally biased region" description="Low complexity" evidence="1">
    <location>
        <begin position="33"/>
        <end position="53"/>
    </location>
</feature>
<dbReference type="InterPro" id="IPR053002">
    <property type="entry name" value="Metalloproteinase_M10B"/>
</dbReference>
<protein>
    <submittedName>
        <fullName evidence="3">Zinc metalloproteinase</fullName>
    </submittedName>
</protein>
<dbReference type="InterPro" id="IPR001229">
    <property type="entry name" value="Jacalin-like_lectin_dom"/>
</dbReference>
<feature type="compositionally biased region" description="Pro residues" evidence="1">
    <location>
        <begin position="106"/>
        <end position="116"/>
    </location>
</feature>
<dbReference type="Gene3D" id="2.100.10.30">
    <property type="entry name" value="Jacalin-like lectin domain"/>
    <property type="match status" value="1"/>
</dbReference>
<dbReference type="GO" id="GO:0005737">
    <property type="term" value="C:cytoplasm"/>
    <property type="evidence" value="ECO:0007669"/>
    <property type="project" value="TreeGrafter"/>
</dbReference>
<evidence type="ECO:0000313" key="4">
    <source>
        <dbReference type="Proteomes" id="UP000183809"/>
    </source>
</evidence>
<dbReference type="RefSeq" id="XP_020133980.1">
    <property type="nucleotide sequence ID" value="XM_020276775.1"/>
</dbReference>
<dbReference type="InterPro" id="IPR036404">
    <property type="entry name" value="Jacalin-like_lectin_dom_sf"/>
</dbReference>
<dbReference type="InterPro" id="IPR021917">
    <property type="entry name" value="Unchr_Zn-peptidase-like"/>
</dbReference>
<dbReference type="SUPFAM" id="SSF51101">
    <property type="entry name" value="Mannose-binding lectins"/>
    <property type="match status" value="1"/>
</dbReference>
<dbReference type="OrthoDB" id="74460at2759"/>
<gene>
    <name evidence="3" type="ORF">BKCO1_5000187</name>
</gene>
<dbReference type="Pfam" id="PF12044">
    <property type="entry name" value="Metallopep"/>
    <property type="match status" value="1"/>
</dbReference>